<reference evidence="11" key="1">
    <citation type="journal article" date="2017" name="Int. J. Syst. Evol. Microbiol.">
        <title>Notoacmeibacter marinus gen. nov., sp. nov., isolated from the gut of a limpet and proposal of Notoacmeibacteraceae fam. nov. in the order Rhizobiales of the class Alphaproteobacteria.</title>
        <authorList>
            <person name="Huang Z."/>
            <person name="Guo F."/>
            <person name="Lai Q."/>
        </authorList>
    </citation>
    <scope>NUCLEOTIDE SEQUENCE [LARGE SCALE GENOMIC DNA]</scope>
    <source>
        <strain evidence="11">XMTR2A4</strain>
    </source>
</reference>
<evidence type="ECO:0000256" key="6">
    <source>
        <dbReference type="ARBA" id="ARBA00023008"/>
    </source>
</evidence>
<accession>A0A231V1D1</accession>
<sequence>MTRALKTLRRGRLQIWLAALVFLAAPGAQTAKADSISVDQITDLSAKGARTMFRFAPELVRIDAGGTIEIRNSVRGHTVHSIPELWPADAPPVAISYRPSAVVRFTESGLYGLTCKRHGVYGMVMLVLVGDAESPDDLNDRIEAAKLSDDARQKLKSIAAGGGLLD</sequence>
<keyword evidence="6 7" id="KW-0186">Copper</keyword>
<dbReference type="AlphaFoldDB" id="A0A231V1D1"/>
<dbReference type="SUPFAM" id="SSF49503">
    <property type="entry name" value="Cupredoxins"/>
    <property type="match status" value="1"/>
</dbReference>
<dbReference type="Proteomes" id="UP000215405">
    <property type="component" value="Unassembled WGS sequence"/>
</dbReference>
<dbReference type="EMBL" id="NBYO01000001">
    <property type="protein sequence ID" value="OXT02009.1"/>
    <property type="molecule type" value="Genomic_DNA"/>
</dbReference>
<feature type="domain" description="Blue (type 1) copper" evidence="9">
    <location>
        <begin position="45"/>
        <end position="129"/>
    </location>
</feature>
<evidence type="ECO:0000256" key="8">
    <source>
        <dbReference type="SAM" id="SignalP"/>
    </source>
</evidence>
<feature type="binding site" evidence="7">
    <location>
        <position position="118"/>
    </location>
    <ligand>
        <name>Cu cation</name>
        <dbReference type="ChEBI" id="CHEBI:23378"/>
    </ligand>
</feature>
<organism evidence="10 11">
    <name type="scientific">Notoacmeibacter marinus</name>
    <dbReference type="NCBI Taxonomy" id="1876515"/>
    <lineage>
        <taxon>Bacteria</taxon>
        <taxon>Pseudomonadati</taxon>
        <taxon>Pseudomonadota</taxon>
        <taxon>Alphaproteobacteria</taxon>
        <taxon>Hyphomicrobiales</taxon>
        <taxon>Notoacmeibacteraceae</taxon>
        <taxon>Notoacmeibacter</taxon>
    </lineage>
</organism>
<feature type="binding site" evidence="7">
    <location>
        <position position="77"/>
    </location>
    <ligand>
        <name>Cu cation</name>
        <dbReference type="ChEBI" id="CHEBI:23378"/>
    </ligand>
</feature>
<evidence type="ECO:0000256" key="5">
    <source>
        <dbReference type="ARBA" id="ARBA00022982"/>
    </source>
</evidence>
<evidence type="ECO:0000256" key="1">
    <source>
        <dbReference type="ARBA" id="ARBA00004418"/>
    </source>
</evidence>
<dbReference type="Gene3D" id="2.60.40.420">
    <property type="entry name" value="Cupredoxins - blue copper proteins"/>
    <property type="match status" value="1"/>
</dbReference>
<comment type="subcellular location">
    <subcellularLocation>
        <location evidence="1">Periplasm</location>
    </subcellularLocation>
</comment>
<dbReference type="Pfam" id="PF00127">
    <property type="entry name" value="Copper-bind"/>
    <property type="match status" value="1"/>
</dbReference>
<comment type="caution">
    <text evidence="10">The sequence shown here is derived from an EMBL/GenBank/DDBJ whole genome shotgun (WGS) entry which is preliminary data.</text>
</comment>
<protein>
    <recommendedName>
        <fullName evidence="9">Blue (type 1) copper domain-containing protein</fullName>
    </recommendedName>
</protein>
<evidence type="ECO:0000256" key="3">
    <source>
        <dbReference type="ARBA" id="ARBA00022723"/>
    </source>
</evidence>
<dbReference type="GO" id="GO:0009055">
    <property type="term" value="F:electron transfer activity"/>
    <property type="evidence" value="ECO:0007669"/>
    <property type="project" value="InterPro"/>
</dbReference>
<evidence type="ECO:0000259" key="9">
    <source>
        <dbReference type="Pfam" id="PF00127"/>
    </source>
</evidence>
<dbReference type="InterPro" id="IPR000923">
    <property type="entry name" value="BlueCu_1"/>
</dbReference>
<gene>
    <name evidence="10" type="ORF">B7H23_03500</name>
</gene>
<keyword evidence="3 7" id="KW-0479">Metal-binding</keyword>
<keyword evidence="2" id="KW-0813">Transport</keyword>
<name>A0A231V1D1_9HYPH</name>
<feature type="binding site" evidence="7">
    <location>
        <position position="115"/>
    </location>
    <ligand>
        <name>Cu cation</name>
        <dbReference type="ChEBI" id="CHEBI:23378"/>
    </ligand>
</feature>
<evidence type="ECO:0000256" key="7">
    <source>
        <dbReference type="PIRSR" id="PIRSR602386-1"/>
    </source>
</evidence>
<comment type="cofactor">
    <cofactor evidence="7">
        <name>Cu cation</name>
        <dbReference type="ChEBI" id="CHEBI:23378"/>
    </cofactor>
    <text evidence="7">Binds 1 copper ion per subunit.</text>
</comment>
<dbReference type="GO" id="GO:0042597">
    <property type="term" value="C:periplasmic space"/>
    <property type="evidence" value="ECO:0007669"/>
    <property type="project" value="UniProtKB-SubCell"/>
</dbReference>
<keyword evidence="11" id="KW-1185">Reference proteome</keyword>
<keyword evidence="5" id="KW-0249">Electron transport</keyword>
<evidence type="ECO:0000313" key="10">
    <source>
        <dbReference type="EMBL" id="OXT02009.1"/>
    </source>
</evidence>
<feature type="binding site" evidence="7">
    <location>
        <position position="123"/>
    </location>
    <ligand>
        <name>Cu cation</name>
        <dbReference type="ChEBI" id="CHEBI:23378"/>
    </ligand>
</feature>
<dbReference type="PRINTS" id="PR00155">
    <property type="entry name" value="AMICYANIN"/>
</dbReference>
<evidence type="ECO:0000313" key="11">
    <source>
        <dbReference type="Proteomes" id="UP000215405"/>
    </source>
</evidence>
<evidence type="ECO:0000256" key="4">
    <source>
        <dbReference type="ARBA" id="ARBA00022764"/>
    </source>
</evidence>
<feature type="chain" id="PRO_5012669393" description="Blue (type 1) copper domain-containing protein" evidence="8">
    <location>
        <begin position="34"/>
        <end position="166"/>
    </location>
</feature>
<keyword evidence="8" id="KW-0732">Signal</keyword>
<dbReference type="GO" id="GO:0005507">
    <property type="term" value="F:copper ion binding"/>
    <property type="evidence" value="ECO:0007669"/>
    <property type="project" value="InterPro"/>
</dbReference>
<feature type="signal peptide" evidence="8">
    <location>
        <begin position="1"/>
        <end position="33"/>
    </location>
</feature>
<dbReference type="InterPro" id="IPR002386">
    <property type="entry name" value="Amicyanin/Pseudoazurin"/>
</dbReference>
<dbReference type="InterPro" id="IPR008972">
    <property type="entry name" value="Cupredoxin"/>
</dbReference>
<dbReference type="RefSeq" id="WP_094075974.1">
    <property type="nucleotide sequence ID" value="NZ_NBYO01000001.1"/>
</dbReference>
<evidence type="ECO:0000256" key="2">
    <source>
        <dbReference type="ARBA" id="ARBA00022448"/>
    </source>
</evidence>
<keyword evidence="4" id="KW-0574">Periplasm</keyword>
<proteinExistence type="predicted"/>